<reference evidence="1" key="2">
    <citation type="journal article" date="2015" name="Fish Shellfish Immunol.">
        <title>Early steps in the European eel (Anguilla anguilla)-Vibrio vulnificus interaction in the gills: Role of the RtxA13 toxin.</title>
        <authorList>
            <person name="Callol A."/>
            <person name="Pajuelo D."/>
            <person name="Ebbesson L."/>
            <person name="Teles M."/>
            <person name="MacKenzie S."/>
            <person name="Amaro C."/>
        </authorList>
    </citation>
    <scope>NUCLEOTIDE SEQUENCE</scope>
</reference>
<sequence>MFQKNSNLHLNYKAMLKNWYILPFFNFVPPHC</sequence>
<dbReference type="AlphaFoldDB" id="A0A0E9VVA2"/>
<accession>A0A0E9VVA2</accession>
<dbReference type="EMBL" id="GBXM01026503">
    <property type="protein sequence ID" value="JAH82074.1"/>
    <property type="molecule type" value="Transcribed_RNA"/>
</dbReference>
<name>A0A0E9VVA2_ANGAN</name>
<evidence type="ECO:0000313" key="1">
    <source>
        <dbReference type="EMBL" id="JAH82074.1"/>
    </source>
</evidence>
<proteinExistence type="predicted"/>
<protein>
    <submittedName>
        <fullName evidence="1">Uncharacterized protein</fullName>
    </submittedName>
</protein>
<organism evidence="1">
    <name type="scientific">Anguilla anguilla</name>
    <name type="common">European freshwater eel</name>
    <name type="synonym">Muraena anguilla</name>
    <dbReference type="NCBI Taxonomy" id="7936"/>
    <lineage>
        <taxon>Eukaryota</taxon>
        <taxon>Metazoa</taxon>
        <taxon>Chordata</taxon>
        <taxon>Craniata</taxon>
        <taxon>Vertebrata</taxon>
        <taxon>Euteleostomi</taxon>
        <taxon>Actinopterygii</taxon>
        <taxon>Neopterygii</taxon>
        <taxon>Teleostei</taxon>
        <taxon>Anguilliformes</taxon>
        <taxon>Anguillidae</taxon>
        <taxon>Anguilla</taxon>
    </lineage>
</organism>
<reference evidence="1" key="1">
    <citation type="submission" date="2014-11" db="EMBL/GenBank/DDBJ databases">
        <authorList>
            <person name="Amaro Gonzalez C."/>
        </authorList>
    </citation>
    <scope>NUCLEOTIDE SEQUENCE</scope>
</reference>